<feature type="region of interest" description="Disordered" evidence="1">
    <location>
        <begin position="1"/>
        <end position="103"/>
    </location>
</feature>
<evidence type="ECO:0000313" key="2">
    <source>
        <dbReference type="EMBL" id="TKY90327.1"/>
    </source>
</evidence>
<dbReference type="GeneID" id="40723220"/>
<protein>
    <submittedName>
        <fullName evidence="2">Uncharacterized protein</fullName>
    </submittedName>
</protein>
<accession>A0A4U7L0X0</accession>
<feature type="compositionally biased region" description="Basic and acidic residues" evidence="1">
    <location>
        <begin position="510"/>
        <end position="519"/>
    </location>
</feature>
<dbReference type="Proteomes" id="UP000306050">
    <property type="component" value="Chromosome SGRAM_1"/>
</dbReference>
<evidence type="ECO:0000313" key="3">
    <source>
        <dbReference type="Proteomes" id="UP000306050"/>
    </source>
</evidence>
<dbReference type="OrthoDB" id="2100128at2759"/>
<feature type="region of interest" description="Disordered" evidence="1">
    <location>
        <begin position="121"/>
        <end position="144"/>
    </location>
</feature>
<dbReference type="RefSeq" id="XP_029742312.1">
    <property type="nucleotide sequence ID" value="XM_029880926.1"/>
</dbReference>
<feature type="compositionally biased region" description="Acidic residues" evidence="1">
    <location>
        <begin position="522"/>
        <end position="532"/>
    </location>
</feature>
<feature type="compositionally biased region" description="Polar residues" evidence="1">
    <location>
        <begin position="533"/>
        <end position="542"/>
    </location>
</feature>
<dbReference type="PANTHER" id="PTHR39398">
    <property type="entry name" value="YALI0F14311P"/>
    <property type="match status" value="1"/>
</dbReference>
<gene>
    <name evidence="2" type="ORF">EX895_000325</name>
</gene>
<proteinExistence type="predicted"/>
<dbReference type="EMBL" id="SRRM01000002">
    <property type="protein sequence ID" value="TKY90327.1"/>
    <property type="molecule type" value="Genomic_DNA"/>
</dbReference>
<name>A0A4U7L0X0_9BASI</name>
<evidence type="ECO:0000256" key="1">
    <source>
        <dbReference type="SAM" id="MobiDB-lite"/>
    </source>
</evidence>
<feature type="region of interest" description="Disordered" evidence="1">
    <location>
        <begin position="503"/>
        <end position="544"/>
    </location>
</feature>
<comment type="caution">
    <text evidence="2">The sequence shown here is derived from an EMBL/GenBank/DDBJ whole genome shotgun (WGS) entry which is preliminary data.</text>
</comment>
<feature type="compositionally biased region" description="Low complexity" evidence="1">
    <location>
        <begin position="17"/>
        <end position="55"/>
    </location>
</feature>
<sequence length="577" mass="62200">MAEQSKWSSSRVAHLRTGAQQPQPTGTQQSRWATNTSTNVSSSTSSVGSTAASSSWRSRPDKASASSSGSAWRPPRQSQPPFSSDAAVGSSGSRWASPRFPAAQSNSVANLTDTLAGTSIASSPPSISIHSSPRTLNHSPAKGSVMRADGLQARDASRPLGGKSLDRLALLASPSRGLDSTSSLSTDLSSQGSMDLTLPQVQAELREYISMRITKAIPLLSAPAPALRVLDSRQYLPREEADGAKGVGKGEEELQQILLLVRKLREALVASKRVDGFSVEVYELSASLAVLCVDVPQLAATLPRLVLELYPSTREAAADPGRDVEQLATHLGIHPSTGEDKRMRLVSLYLLQTLCLSGRATRLGQYAAAHSERTEALHRGLSEYKRLKATLTSVYGERLHSHLAVSDAVYAALRNVDSLTLSRLLCDTKGGMNGWQRLIALQVVPALRSAAWEVARKAYMYMPVSERLKGMIIGGEEKVEQGPRDEEDGFWVQLLLLGTDALPPTPVGEAKQDSLRKQEQTLPDEWDADDDPSQPSAMSASGEQEDARLLTFLTSQFGLTLPDRIMSIKHGHAVKLR</sequence>
<dbReference type="KEGG" id="sgra:EX895_000325"/>
<feature type="compositionally biased region" description="Low complexity" evidence="1">
    <location>
        <begin position="121"/>
        <end position="133"/>
    </location>
</feature>
<feature type="compositionally biased region" description="Low complexity" evidence="1">
    <location>
        <begin position="73"/>
        <end position="84"/>
    </location>
</feature>
<dbReference type="PANTHER" id="PTHR39398:SF1">
    <property type="entry name" value="CSN8_PSMD8_EIF3K DOMAIN-CONTAINING PROTEIN"/>
    <property type="match status" value="1"/>
</dbReference>
<organism evidence="2 3">
    <name type="scientific">Sporisorium graminicola</name>
    <dbReference type="NCBI Taxonomy" id="280036"/>
    <lineage>
        <taxon>Eukaryota</taxon>
        <taxon>Fungi</taxon>
        <taxon>Dikarya</taxon>
        <taxon>Basidiomycota</taxon>
        <taxon>Ustilaginomycotina</taxon>
        <taxon>Ustilaginomycetes</taxon>
        <taxon>Ustilaginales</taxon>
        <taxon>Ustilaginaceae</taxon>
        <taxon>Sporisorium</taxon>
    </lineage>
</organism>
<feature type="compositionally biased region" description="Polar residues" evidence="1">
    <location>
        <begin position="1"/>
        <end position="11"/>
    </location>
</feature>
<dbReference type="AlphaFoldDB" id="A0A4U7L0X0"/>
<keyword evidence="3" id="KW-1185">Reference proteome</keyword>
<reference evidence="2 3" key="1">
    <citation type="submission" date="2019-05" db="EMBL/GenBank/DDBJ databases">
        <title>Sporisorium graminicola CBS 10092 draft sequencing and annotation.</title>
        <authorList>
            <person name="Solano-Gonzalez S."/>
            <person name="Caddick M.X."/>
            <person name="Darby A."/>
        </authorList>
    </citation>
    <scope>NUCLEOTIDE SEQUENCE [LARGE SCALE GENOMIC DNA]</scope>
    <source>
        <strain evidence="2 3">CBS 10092</strain>
    </source>
</reference>